<reference evidence="1 2" key="1">
    <citation type="submission" date="2019-03" db="EMBL/GenBank/DDBJ databases">
        <title>Single cell metagenomics reveals metabolic interactions within the superorganism composed of flagellate Streblomastix strix and complex community of Bacteroidetes bacteria on its surface.</title>
        <authorList>
            <person name="Treitli S.C."/>
            <person name="Kolisko M."/>
            <person name="Husnik F."/>
            <person name="Keeling P."/>
            <person name="Hampl V."/>
        </authorList>
    </citation>
    <scope>NUCLEOTIDE SEQUENCE [LARGE SCALE GENOMIC DNA]</scope>
    <source>
        <strain evidence="1">ST1C</strain>
    </source>
</reference>
<comment type="caution">
    <text evidence="1">The sequence shown here is derived from an EMBL/GenBank/DDBJ whole genome shotgun (WGS) entry which is preliminary data.</text>
</comment>
<name>A0A5J4V1K8_9EUKA</name>
<accession>A0A5J4V1K8</accession>
<organism evidence="1 2">
    <name type="scientific">Streblomastix strix</name>
    <dbReference type="NCBI Taxonomy" id="222440"/>
    <lineage>
        <taxon>Eukaryota</taxon>
        <taxon>Metamonada</taxon>
        <taxon>Preaxostyla</taxon>
        <taxon>Oxymonadida</taxon>
        <taxon>Streblomastigidae</taxon>
        <taxon>Streblomastix</taxon>
    </lineage>
</organism>
<evidence type="ECO:0000313" key="2">
    <source>
        <dbReference type="Proteomes" id="UP000324800"/>
    </source>
</evidence>
<protein>
    <submittedName>
        <fullName evidence="1">Uncharacterized protein</fullName>
    </submittedName>
</protein>
<evidence type="ECO:0000313" key="1">
    <source>
        <dbReference type="EMBL" id="KAA6375921.1"/>
    </source>
</evidence>
<dbReference type="EMBL" id="SNRW01010894">
    <property type="protein sequence ID" value="KAA6375921.1"/>
    <property type="molecule type" value="Genomic_DNA"/>
</dbReference>
<proteinExistence type="predicted"/>
<dbReference type="Proteomes" id="UP000324800">
    <property type="component" value="Unassembled WGS sequence"/>
</dbReference>
<gene>
    <name evidence="1" type="ORF">EZS28_028553</name>
</gene>
<sequence length="223" mass="25282">MDISSQEHEIERQLLRWAIKHGVSLSAIDCEDFRNLKDAIIQRSQKNSTDSKDCVFKIRSRKHYSKSAKQFGMEICNFILNYLRKSFATIAMDNSTKGHNQLTAITIINPSIPEFNSQFLDLAVNISLGVDFAHLGAYYVDNLTPFLIEVAAFIVDSSTAELSGLNFDDENPKQNTFNKFIETSHIGYPLLVKYLDHLLNNAFNIDQNQVVDVQIIKSKDGCI</sequence>
<dbReference type="AlphaFoldDB" id="A0A5J4V1K8"/>